<accession>A0AAD9SAR4</accession>
<dbReference type="PANTHER" id="PTHR38788:SF3">
    <property type="entry name" value="CLR5 DOMAIN-CONTAINING PROTEIN"/>
    <property type="match status" value="1"/>
</dbReference>
<keyword evidence="4" id="KW-1185">Reference proteome</keyword>
<organism evidence="3 4">
    <name type="scientific">Phomopsis amygdali</name>
    <name type="common">Fusicoccum amygdali</name>
    <dbReference type="NCBI Taxonomy" id="1214568"/>
    <lineage>
        <taxon>Eukaryota</taxon>
        <taxon>Fungi</taxon>
        <taxon>Dikarya</taxon>
        <taxon>Ascomycota</taxon>
        <taxon>Pezizomycotina</taxon>
        <taxon>Sordariomycetes</taxon>
        <taxon>Sordariomycetidae</taxon>
        <taxon>Diaporthales</taxon>
        <taxon>Diaporthaceae</taxon>
        <taxon>Diaporthe</taxon>
    </lineage>
</organism>
<proteinExistence type="predicted"/>
<evidence type="ECO:0000259" key="2">
    <source>
        <dbReference type="Pfam" id="PF14420"/>
    </source>
</evidence>
<feature type="region of interest" description="Disordered" evidence="1">
    <location>
        <begin position="1"/>
        <end position="35"/>
    </location>
</feature>
<name>A0AAD9SAR4_PHOAM</name>
<dbReference type="Proteomes" id="UP001265746">
    <property type="component" value="Unassembled WGS sequence"/>
</dbReference>
<dbReference type="AlphaFoldDB" id="A0AAD9SAR4"/>
<dbReference type="InterPro" id="IPR025676">
    <property type="entry name" value="Clr5_dom"/>
</dbReference>
<protein>
    <recommendedName>
        <fullName evidence="2">Clr5 domain-containing protein</fullName>
    </recommendedName>
</protein>
<reference evidence="3" key="1">
    <citation type="submission" date="2023-06" db="EMBL/GenBank/DDBJ databases">
        <authorList>
            <person name="Noh H."/>
        </authorList>
    </citation>
    <scope>NUCLEOTIDE SEQUENCE</scope>
    <source>
        <strain evidence="3">DUCC20226</strain>
    </source>
</reference>
<evidence type="ECO:0000313" key="4">
    <source>
        <dbReference type="Proteomes" id="UP001265746"/>
    </source>
</evidence>
<feature type="compositionally biased region" description="Basic and acidic residues" evidence="1">
    <location>
        <begin position="25"/>
        <end position="34"/>
    </location>
</feature>
<evidence type="ECO:0000313" key="3">
    <source>
        <dbReference type="EMBL" id="KAK2602821.1"/>
    </source>
</evidence>
<dbReference type="EMBL" id="JAUJFL010000005">
    <property type="protein sequence ID" value="KAK2602821.1"/>
    <property type="molecule type" value="Genomic_DNA"/>
</dbReference>
<gene>
    <name evidence="3" type="ORF">N8I77_009326</name>
</gene>
<comment type="caution">
    <text evidence="3">The sequence shown here is derived from an EMBL/GenBank/DDBJ whole genome shotgun (WGS) entry which is preliminary data.</text>
</comment>
<sequence length="515" mass="59013">MTSRRADTGAMSQTAVIRGNNDHIPSSRDTHEGQPVRYASAQEWAEHREEIRHLYMEEEMPLQQVMTVMKENYNFHATAKMYKTRLRFWGFRKNISLRDGLDSDAVHRALSDNHRGPVRLPNGQVVDSSRLATHIRRRLQGRGALARQGTTQMPHLQAVRPPNTFYISEAVLFSVRSYIMGLYQGTVTTGEALDELRWSNAGAKWSRFAYAVKAALSEDKFNQALVLMRQAPEEIRLLIQDQPANLLSQLLLFIVHATRRQFSDEAQRTQFLIVVRSLINYGESVAAHNPALRLPPNHPLRQLLRALSQSNLEKNDLNQLATQAWRLSLSTWDDMVPESTTALGEWMNFSNVGGLSGLPTNFGTRIEQSLASLEARYGERDERCIKTLRLKAEYILTVDDDRGINEMLDDRVRDIFVEVLRRGAEGVPRLVAYRYIADYHRERGEQELAEENLRSSIDVMRENFGESDLMVLTYVSNLETWLTEWGKTEKAAQAGRWREELQIAADKKAREDSDQ</sequence>
<dbReference type="PANTHER" id="PTHR38788">
    <property type="entry name" value="CLR5 DOMAIN-CONTAINING PROTEIN"/>
    <property type="match status" value="1"/>
</dbReference>
<evidence type="ECO:0000256" key="1">
    <source>
        <dbReference type="SAM" id="MobiDB-lite"/>
    </source>
</evidence>
<dbReference type="Pfam" id="PF14420">
    <property type="entry name" value="Clr5"/>
    <property type="match status" value="1"/>
</dbReference>
<feature type="domain" description="Clr5" evidence="2">
    <location>
        <begin position="40"/>
        <end position="93"/>
    </location>
</feature>